<evidence type="ECO:0000313" key="3">
    <source>
        <dbReference type="Proteomes" id="UP000470772"/>
    </source>
</evidence>
<feature type="domain" description="4Fe-4S ferredoxin-type" evidence="1">
    <location>
        <begin position="351"/>
        <end position="380"/>
    </location>
</feature>
<sequence>MNVGLLVTKEARRAVGDETLKSLFENKDLVYMAELGDFVYSDLRDNEVRSLVILGDAGYTLKDEIEQKTGISPLAMDNLPSEWVKGKSVKYVTALLQAYVSKASQSDLAYRVQPVHTKNVDRRSLLRFKFYQYVPYPVLAEQLHIEREINRTVELCPKGALSKTPEGPQVTKPEECSWCGYCSGSSYLGYLENPTFSTTQFVEFVNKITSIYGPSKMLFSCKPVNVKEGVFPVILPCIAYVPDAFLLASYAAGLQPMVYLAEDCRTKDMGMKRMNEMPSHFPGTNLNIVKITSEKELEIAMNTPVPPMKIREIPLDLIYSRSRRRSLLLWSIKEMSKEVPLDEEDEVPSSFYVTVDTEKCVLCGVCVRECQMLVPQIRNQGDSITLEYDEYNCIGSGRCLRSCPEKAITVKEKVKLKEMRKVQFTKSVVTKCRYCGKPIGSFKVKDKVSVMLNSMGYNTQFVDVCNDCKQKELTKMWLQRIGVSK</sequence>
<dbReference type="Gene3D" id="3.30.70.20">
    <property type="match status" value="2"/>
</dbReference>
<organism evidence="2 3">
    <name type="scientific">Sulfuracidifex metallicus DSM 6482 = JCM 9184</name>
    <dbReference type="NCBI Taxonomy" id="523847"/>
    <lineage>
        <taxon>Archaea</taxon>
        <taxon>Thermoproteota</taxon>
        <taxon>Thermoprotei</taxon>
        <taxon>Sulfolobales</taxon>
        <taxon>Sulfolobaceae</taxon>
        <taxon>Sulfuracidifex</taxon>
    </lineage>
</organism>
<dbReference type="RefSeq" id="WP_054838612.1">
    <property type="nucleotide sequence ID" value="NZ_BBBY01000013.1"/>
</dbReference>
<dbReference type="Pfam" id="PF00037">
    <property type="entry name" value="Fer4"/>
    <property type="match status" value="1"/>
</dbReference>
<keyword evidence="3" id="KW-1185">Reference proteome</keyword>
<dbReference type="AlphaFoldDB" id="A0A6A9QVP7"/>
<dbReference type="OrthoDB" id="15347at2157"/>
<dbReference type="SUPFAM" id="SSF54862">
    <property type="entry name" value="4Fe-4S ferredoxins"/>
    <property type="match status" value="1"/>
</dbReference>
<accession>A0A6A9QVP7</accession>
<proteinExistence type="predicted"/>
<evidence type="ECO:0000259" key="1">
    <source>
        <dbReference type="PROSITE" id="PS51379"/>
    </source>
</evidence>
<name>A0A6A9QVP7_SULME</name>
<evidence type="ECO:0000313" key="2">
    <source>
        <dbReference type="EMBL" id="MUN29833.1"/>
    </source>
</evidence>
<dbReference type="InterPro" id="IPR017896">
    <property type="entry name" value="4Fe4S_Fe-S-bd"/>
</dbReference>
<protein>
    <submittedName>
        <fullName evidence="2">4Fe-4S ferredoxin</fullName>
    </submittedName>
</protein>
<reference evidence="2 3" key="1">
    <citation type="submission" date="2019-10" db="EMBL/GenBank/DDBJ databases">
        <title>Sequencing and Assembly of Multiple Reported Metal-Biooxidizing Members of the Extremely Thermoacidophilic Archaeal Family Sulfolobaceae.</title>
        <authorList>
            <person name="Counts J.A."/>
            <person name="Kelly R.M."/>
        </authorList>
    </citation>
    <scope>NUCLEOTIDE SEQUENCE [LARGE SCALE GENOMIC DNA]</scope>
    <source>
        <strain evidence="2 3">DSM 6482</strain>
    </source>
</reference>
<dbReference type="PANTHER" id="PTHR43560:SF1">
    <property type="entry name" value="ION-TRANSLOCATING OXIDOREDUCTASE COMPLEX SUBUNIT B"/>
    <property type="match status" value="1"/>
</dbReference>
<dbReference type="EMBL" id="WGGD01000005">
    <property type="protein sequence ID" value="MUN29833.1"/>
    <property type="molecule type" value="Genomic_DNA"/>
</dbReference>
<gene>
    <name evidence="2" type="ORF">GC250_10410</name>
</gene>
<dbReference type="PROSITE" id="PS51379">
    <property type="entry name" value="4FE4S_FER_2"/>
    <property type="match status" value="2"/>
</dbReference>
<feature type="domain" description="4Fe-4S ferredoxin-type" evidence="1">
    <location>
        <begin position="384"/>
        <end position="413"/>
    </location>
</feature>
<dbReference type="Proteomes" id="UP000470772">
    <property type="component" value="Unassembled WGS sequence"/>
</dbReference>
<dbReference type="PANTHER" id="PTHR43560">
    <property type="entry name" value="ION-TRANSLOCATING OXIDOREDUCTASE COMPLEX SUBUNIT B"/>
    <property type="match status" value="1"/>
</dbReference>
<comment type="caution">
    <text evidence="2">The sequence shown here is derived from an EMBL/GenBank/DDBJ whole genome shotgun (WGS) entry which is preliminary data.</text>
</comment>
<dbReference type="InterPro" id="IPR050395">
    <property type="entry name" value="4Fe4S_Ferredoxin_RnfB"/>
</dbReference>